<dbReference type="STRING" id="857342.A0A2T3B649"/>
<dbReference type="AlphaFoldDB" id="A0A2T3B649"/>
<dbReference type="Proteomes" id="UP000241818">
    <property type="component" value="Unassembled WGS sequence"/>
</dbReference>
<evidence type="ECO:0000313" key="2">
    <source>
        <dbReference type="Proteomes" id="UP000241818"/>
    </source>
</evidence>
<dbReference type="OrthoDB" id="5596743at2759"/>
<dbReference type="RefSeq" id="XP_024722373.1">
    <property type="nucleotide sequence ID" value="XM_024868064.1"/>
</dbReference>
<dbReference type="EMBL" id="KZ679009">
    <property type="protein sequence ID" value="PSS22218.1"/>
    <property type="molecule type" value="Genomic_DNA"/>
</dbReference>
<proteinExistence type="predicted"/>
<evidence type="ECO:0000313" key="1">
    <source>
        <dbReference type="EMBL" id="PSS22218.1"/>
    </source>
</evidence>
<dbReference type="InParanoid" id="A0A2T3B649"/>
<reference evidence="1 2" key="1">
    <citation type="journal article" date="2018" name="New Phytol.">
        <title>Comparative genomics and transcriptomics depict ericoid mycorrhizal fungi as versatile saprotrophs and plant mutualists.</title>
        <authorList>
            <person name="Martino E."/>
            <person name="Morin E."/>
            <person name="Grelet G.A."/>
            <person name="Kuo A."/>
            <person name="Kohler A."/>
            <person name="Daghino S."/>
            <person name="Barry K.W."/>
            <person name="Cichocki N."/>
            <person name="Clum A."/>
            <person name="Dockter R.B."/>
            <person name="Hainaut M."/>
            <person name="Kuo R.C."/>
            <person name="LaButti K."/>
            <person name="Lindahl B.D."/>
            <person name="Lindquist E.A."/>
            <person name="Lipzen A."/>
            <person name="Khouja H.R."/>
            <person name="Magnuson J."/>
            <person name="Murat C."/>
            <person name="Ohm R.A."/>
            <person name="Singer S.W."/>
            <person name="Spatafora J.W."/>
            <person name="Wang M."/>
            <person name="Veneault-Fourrey C."/>
            <person name="Henrissat B."/>
            <person name="Grigoriev I.V."/>
            <person name="Martin F.M."/>
            <person name="Perotto S."/>
        </authorList>
    </citation>
    <scope>NUCLEOTIDE SEQUENCE [LARGE SCALE GENOMIC DNA]</scope>
    <source>
        <strain evidence="1 2">ATCC 22711</strain>
    </source>
</reference>
<accession>A0A2T3B649</accession>
<keyword evidence="2" id="KW-1185">Reference proteome</keyword>
<gene>
    <name evidence="1" type="ORF">M430DRAFT_49369</name>
</gene>
<dbReference type="GeneID" id="36576145"/>
<protein>
    <submittedName>
        <fullName evidence="1">Uncharacterized protein</fullName>
    </submittedName>
</protein>
<sequence length="202" mass="20168">MSNGIPSYATACSNSSQYASACSCMGVTARTITLNATATTVTITISTTQTSTVSSASPISSCTANTQTDPNNCGSCGNVCSTGVCNNGICSSAQCPSNQTCDAGFHSCSTGDCFCFSDHTGAGFCGQDALCSGITSCANDDDCAGGSICAMNTCCPAPSAEQPGVCLVGECGNPATKLARMASAVRRSPLGVNTAGRRGYQR</sequence>
<organism evidence="1 2">
    <name type="scientific">Amorphotheca resinae ATCC 22711</name>
    <dbReference type="NCBI Taxonomy" id="857342"/>
    <lineage>
        <taxon>Eukaryota</taxon>
        <taxon>Fungi</taxon>
        <taxon>Dikarya</taxon>
        <taxon>Ascomycota</taxon>
        <taxon>Pezizomycotina</taxon>
        <taxon>Leotiomycetes</taxon>
        <taxon>Helotiales</taxon>
        <taxon>Amorphothecaceae</taxon>
        <taxon>Amorphotheca</taxon>
    </lineage>
</organism>
<name>A0A2T3B649_AMORE</name>